<comment type="caution">
    <text evidence="1">The sequence shown here is derived from an EMBL/GenBank/DDBJ whole genome shotgun (WGS) entry which is preliminary data.</text>
</comment>
<sequence length="69" mass="7908">MIFPSDYRISTTAFTGPGASFLRVQNRSTDCQSRSTATSIIHLLRTAIWKFLLQNRNLLLIRRKNISPL</sequence>
<proteinExistence type="predicted"/>
<gene>
    <name evidence="1" type="ORF">QE152_g30481</name>
</gene>
<name>A0AAW1JDT2_POPJA</name>
<evidence type="ECO:0000313" key="2">
    <source>
        <dbReference type="Proteomes" id="UP001458880"/>
    </source>
</evidence>
<keyword evidence="2" id="KW-1185">Reference proteome</keyword>
<dbReference type="AlphaFoldDB" id="A0AAW1JDT2"/>
<dbReference type="EMBL" id="JASPKY010000411">
    <property type="protein sequence ID" value="KAK9701607.1"/>
    <property type="molecule type" value="Genomic_DNA"/>
</dbReference>
<accession>A0AAW1JDT2</accession>
<reference evidence="1 2" key="1">
    <citation type="journal article" date="2024" name="BMC Genomics">
        <title>De novo assembly and annotation of Popillia japonica's genome with initial clues to its potential as an invasive pest.</title>
        <authorList>
            <person name="Cucini C."/>
            <person name="Boschi S."/>
            <person name="Funari R."/>
            <person name="Cardaioli E."/>
            <person name="Iannotti N."/>
            <person name="Marturano G."/>
            <person name="Paoli F."/>
            <person name="Bruttini M."/>
            <person name="Carapelli A."/>
            <person name="Frati F."/>
            <person name="Nardi F."/>
        </authorList>
    </citation>
    <scope>NUCLEOTIDE SEQUENCE [LARGE SCALE GENOMIC DNA]</scope>
    <source>
        <strain evidence="1">DMR45628</strain>
    </source>
</reference>
<organism evidence="1 2">
    <name type="scientific">Popillia japonica</name>
    <name type="common">Japanese beetle</name>
    <dbReference type="NCBI Taxonomy" id="7064"/>
    <lineage>
        <taxon>Eukaryota</taxon>
        <taxon>Metazoa</taxon>
        <taxon>Ecdysozoa</taxon>
        <taxon>Arthropoda</taxon>
        <taxon>Hexapoda</taxon>
        <taxon>Insecta</taxon>
        <taxon>Pterygota</taxon>
        <taxon>Neoptera</taxon>
        <taxon>Endopterygota</taxon>
        <taxon>Coleoptera</taxon>
        <taxon>Polyphaga</taxon>
        <taxon>Scarabaeiformia</taxon>
        <taxon>Scarabaeidae</taxon>
        <taxon>Rutelinae</taxon>
        <taxon>Popillia</taxon>
    </lineage>
</organism>
<evidence type="ECO:0000313" key="1">
    <source>
        <dbReference type="EMBL" id="KAK9701607.1"/>
    </source>
</evidence>
<dbReference type="Proteomes" id="UP001458880">
    <property type="component" value="Unassembled WGS sequence"/>
</dbReference>
<protein>
    <submittedName>
        <fullName evidence="1">Uncharacterized protein</fullName>
    </submittedName>
</protein>